<organism evidence="2 3">
    <name type="scientific">Notoacmeibacter ruber</name>
    <dbReference type="NCBI Taxonomy" id="2670375"/>
    <lineage>
        <taxon>Bacteria</taxon>
        <taxon>Pseudomonadati</taxon>
        <taxon>Pseudomonadota</taxon>
        <taxon>Alphaproteobacteria</taxon>
        <taxon>Hyphomicrobiales</taxon>
        <taxon>Notoacmeibacteraceae</taxon>
        <taxon>Notoacmeibacter</taxon>
    </lineage>
</organism>
<dbReference type="RefSeq" id="WP_121644551.1">
    <property type="nucleotide sequence ID" value="NZ_RCWN01000001.1"/>
</dbReference>
<dbReference type="Pfam" id="PF00561">
    <property type="entry name" value="Abhydrolase_1"/>
    <property type="match status" value="1"/>
</dbReference>
<dbReference type="GO" id="GO:0016787">
    <property type="term" value="F:hydrolase activity"/>
    <property type="evidence" value="ECO:0007669"/>
    <property type="project" value="UniProtKB-KW"/>
</dbReference>
<dbReference type="InterPro" id="IPR000073">
    <property type="entry name" value="AB_hydrolase_1"/>
</dbReference>
<dbReference type="InterPro" id="IPR050228">
    <property type="entry name" value="Carboxylesterase_BioH"/>
</dbReference>
<dbReference type="AlphaFoldDB" id="A0A3L7JGH6"/>
<evidence type="ECO:0000313" key="2">
    <source>
        <dbReference type="EMBL" id="RLQ87582.1"/>
    </source>
</evidence>
<dbReference type="InterPro" id="IPR029058">
    <property type="entry name" value="AB_hydrolase_fold"/>
</dbReference>
<accession>A0A3L7JGH6</accession>
<sequence>MVSDQDLGDEGDIRRFSASDGTEIAVRVFGEAVAGRLPVICLPGLTRNSRDFTPLAKTLSSIGEGRRVYAFDFRGRGLSEPSENWEDYNILVEAGDVLAGLTALGLSDALFIGTSRGGMVMHVIAAMRPTAMVAGVLNDVGPVIGTEGLGHIKTYLARSGSEVAPNAVLPAMRKAHGDAFSAVSDEDFRRFGMAGLRRTESGKLTSDFDLDLLKTLEAWKPGTALPPMWNQFVSLAAMPLMVIRGENSKLLEAETVDKMREIDPDLTVIAVPGQGHPVLLETGDLPQQIATFFDQAERQHKEASGSI</sequence>
<protein>
    <submittedName>
        <fullName evidence="2">Alpha/beta hydrolase</fullName>
    </submittedName>
</protein>
<proteinExistence type="predicted"/>
<keyword evidence="2" id="KW-0378">Hydrolase</keyword>
<evidence type="ECO:0000259" key="1">
    <source>
        <dbReference type="Pfam" id="PF00561"/>
    </source>
</evidence>
<dbReference type="Proteomes" id="UP000281094">
    <property type="component" value="Unassembled WGS sequence"/>
</dbReference>
<dbReference type="PANTHER" id="PTHR43194:SF2">
    <property type="entry name" value="PEROXISOMAL MEMBRANE PROTEIN LPX1"/>
    <property type="match status" value="1"/>
</dbReference>
<gene>
    <name evidence="2" type="ORF">D8780_04550</name>
</gene>
<dbReference type="Gene3D" id="3.40.50.1820">
    <property type="entry name" value="alpha/beta hydrolase"/>
    <property type="match status" value="1"/>
</dbReference>
<name>A0A3L7JGH6_9HYPH</name>
<reference evidence="2 3" key="1">
    <citation type="submission" date="2018-10" db="EMBL/GenBank/DDBJ databases">
        <title>Notoacmeibacter sp. M2BS9Y-3-1, whole genome shotgun sequence.</title>
        <authorList>
            <person name="Tuo L."/>
        </authorList>
    </citation>
    <scope>NUCLEOTIDE SEQUENCE [LARGE SCALE GENOMIC DNA]</scope>
    <source>
        <strain evidence="2 3">M2BS9Y-3-1</strain>
    </source>
</reference>
<dbReference type="SUPFAM" id="SSF53474">
    <property type="entry name" value="alpha/beta-Hydrolases"/>
    <property type="match status" value="1"/>
</dbReference>
<dbReference type="EMBL" id="RCWN01000001">
    <property type="protein sequence ID" value="RLQ87582.1"/>
    <property type="molecule type" value="Genomic_DNA"/>
</dbReference>
<feature type="domain" description="AB hydrolase-1" evidence="1">
    <location>
        <begin position="38"/>
        <end position="281"/>
    </location>
</feature>
<evidence type="ECO:0000313" key="3">
    <source>
        <dbReference type="Proteomes" id="UP000281094"/>
    </source>
</evidence>
<dbReference type="PANTHER" id="PTHR43194">
    <property type="entry name" value="HYDROLASE ALPHA/BETA FOLD FAMILY"/>
    <property type="match status" value="1"/>
</dbReference>
<comment type="caution">
    <text evidence="2">The sequence shown here is derived from an EMBL/GenBank/DDBJ whole genome shotgun (WGS) entry which is preliminary data.</text>
</comment>
<keyword evidence="3" id="KW-1185">Reference proteome</keyword>